<dbReference type="PROSITE" id="PS51352">
    <property type="entry name" value="THIOREDOXIN_2"/>
    <property type="match status" value="1"/>
</dbReference>
<keyword evidence="1" id="KW-1133">Transmembrane helix</keyword>
<dbReference type="Proteomes" id="UP001597510">
    <property type="component" value="Unassembled WGS sequence"/>
</dbReference>
<evidence type="ECO:0000259" key="2">
    <source>
        <dbReference type="PROSITE" id="PS51352"/>
    </source>
</evidence>
<keyword evidence="4" id="KW-1185">Reference proteome</keyword>
<evidence type="ECO:0000313" key="3">
    <source>
        <dbReference type="EMBL" id="MFD2521557.1"/>
    </source>
</evidence>
<protein>
    <submittedName>
        <fullName evidence="3">TlpA family protein disulfide reductase</fullName>
    </submittedName>
</protein>
<proteinExistence type="predicted"/>
<feature type="transmembrane region" description="Helical" evidence="1">
    <location>
        <begin position="7"/>
        <end position="26"/>
    </location>
</feature>
<dbReference type="RefSeq" id="WP_340235744.1">
    <property type="nucleotide sequence ID" value="NZ_JBBEWC010000005.1"/>
</dbReference>
<dbReference type="EMBL" id="JBHULC010000011">
    <property type="protein sequence ID" value="MFD2521557.1"/>
    <property type="molecule type" value="Genomic_DNA"/>
</dbReference>
<sequence>MKKLSKILLITFSILFVVIIIGSFSANKYYESKFNKEIHIEEALEVNDLGQILDKYKGSLVYVDHSSVSCGPCFIELRDYAPQLQARYKDKPIKFVYICSESNYPLKTVSNSVLWRRKLATTNAKGHHYLVNKEFSLKIFKQTVSEDKGEVAYYPWQFIVDENGKIINSHAARPSDSNKLYQQLDSLLLMRK</sequence>
<dbReference type="InterPro" id="IPR013766">
    <property type="entry name" value="Thioredoxin_domain"/>
</dbReference>
<accession>A0ABW5J6A0</accession>
<name>A0ABW5J6A0_9BACT</name>
<comment type="caution">
    <text evidence="3">The sequence shown here is derived from an EMBL/GenBank/DDBJ whole genome shotgun (WGS) entry which is preliminary data.</text>
</comment>
<organism evidence="3 4">
    <name type="scientific">Emticicia soli</name>
    <dbReference type="NCBI Taxonomy" id="2027878"/>
    <lineage>
        <taxon>Bacteria</taxon>
        <taxon>Pseudomonadati</taxon>
        <taxon>Bacteroidota</taxon>
        <taxon>Cytophagia</taxon>
        <taxon>Cytophagales</taxon>
        <taxon>Leadbetterellaceae</taxon>
        <taxon>Emticicia</taxon>
    </lineage>
</organism>
<feature type="domain" description="Thioredoxin" evidence="2">
    <location>
        <begin position="19"/>
        <end position="189"/>
    </location>
</feature>
<evidence type="ECO:0000256" key="1">
    <source>
        <dbReference type="SAM" id="Phobius"/>
    </source>
</evidence>
<keyword evidence="1" id="KW-0472">Membrane</keyword>
<evidence type="ECO:0000313" key="4">
    <source>
        <dbReference type="Proteomes" id="UP001597510"/>
    </source>
</evidence>
<keyword evidence="1" id="KW-0812">Transmembrane</keyword>
<reference evidence="4" key="1">
    <citation type="journal article" date="2019" name="Int. J. Syst. Evol. Microbiol.">
        <title>The Global Catalogue of Microorganisms (GCM) 10K type strain sequencing project: providing services to taxonomists for standard genome sequencing and annotation.</title>
        <authorList>
            <consortium name="The Broad Institute Genomics Platform"/>
            <consortium name="The Broad Institute Genome Sequencing Center for Infectious Disease"/>
            <person name="Wu L."/>
            <person name="Ma J."/>
        </authorList>
    </citation>
    <scope>NUCLEOTIDE SEQUENCE [LARGE SCALE GENOMIC DNA]</scope>
    <source>
        <strain evidence="4">KCTC 52344</strain>
    </source>
</reference>
<dbReference type="InterPro" id="IPR036249">
    <property type="entry name" value="Thioredoxin-like_sf"/>
</dbReference>
<gene>
    <name evidence="3" type="ORF">ACFSR2_11715</name>
</gene>
<dbReference type="Gene3D" id="3.40.30.10">
    <property type="entry name" value="Glutaredoxin"/>
    <property type="match status" value="1"/>
</dbReference>
<dbReference type="SUPFAM" id="SSF52833">
    <property type="entry name" value="Thioredoxin-like"/>
    <property type="match status" value="1"/>
</dbReference>